<reference evidence="2" key="1">
    <citation type="submission" date="2023-07" db="EMBL/GenBank/DDBJ databases">
        <title>draft genome sequence of fig (Ficus carica).</title>
        <authorList>
            <person name="Takahashi T."/>
            <person name="Nishimura K."/>
        </authorList>
    </citation>
    <scope>NUCLEOTIDE SEQUENCE</scope>
</reference>
<evidence type="ECO:0000313" key="2">
    <source>
        <dbReference type="EMBL" id="GMN54371.1"/>
    </source>
</evidence>
<dbReference type="Proteomes" id="UP001187192">
    <property type="component" value="Unassembled WGS sequence"/>
</dbReference>
<comment type="caution">
    <text evidence="2">The sequence shown here is derived from an EMBL/GenBank/DDBJ whole genome shotgun (WGS) entry which is preliminary data.</text>
</comment>
<proteinExistence type="predicted"/>
<sequence>MNRKGHSVEFLTERQIAAAKQLPSPSPSGREAVAVGSRSSHCCRESRRNANAVAKQPPSPSRYLQTEDRGSGRRLAVVGASATVAEKSRDASRGTCCSRKKEIHRQRWRNTTALRRDLDLVVVTLSNLSPA</sequence>
<organism evidence="2 3">
    <name type="scientific">Ficus carica</name>
    <name type="common">Common fig</name>
    <dbReference type="NCBI Taxonomy" id="3494"/>
    <lineage>
        <taxon>Eukaryota</taxon>
        <taxon>Viridiplantae</taxon>
        <taxon>Streptophyta</taxon>
        <taxon>Embryophyta</taxon>
        <taxon>Tracheophyta</taxon>
        <taxon>Spermatophyta</taxon>
        <taxon>Magnoliopsida</taxon>
        <taxon>eudicotyledons</taxon>
        <taxon>Gunneridae</taxon>
        <taxon>Pentapetalae</taxon>
        <taxon>rosids</taxon>
        <taxon>fabids</taxon>
        <taxon>Rosales</taxon>
        <taxon>Moraceae</taxon>
        <taxon>Ficeae</taxon>
        <taxon>Ficus</taxon>
    </lineage>
</organism>
<evidence type="ECO:0000256" key="1">
    <source>
        <dbReference type="SAM" id="MobiDB-lite"/>
    </source>
</evidence>
<keyword evidence="3" id="KW-1185">Reference proteome</keyword>
<name>A0AA88DFC3_FICCA</name>
<feature type="region of interest" description="Disordered" evidence="1">
    <location>
        <begin position="18"/>
        <end position="72"/>
    </location>
</feature>
<dbReference type="EMBL" id="BTGU01000051">
    <property type="protein sequence ID" value="GMN54371.1"/>
    <property type="molecule type" value="Genomic_DNA"/>
</dbReference>
<accession>A0AA88DFC3</accession>
<gene>
    <name evidence="2" type="ORF">TIFTF001_023500</name>
</gene>
<dbReference type="AlphaFoldDB" id="A0AA88DFC3"/>
<protein>
    <submittedName>
        <fullName evidence="2">Uncharacterized protein</fullName>
    </submittedName>
</protein>
<evidence type="ECO:0000313" key="3">
    <source>
        <dbReference type="Proteomes" id="UP001187192"/>
    </source>
</evidence>